<dbReference type="PANTHER" id="PTHR38666">
    <property type="match status" value="1"/>
</dbReference>
<dbReference type="Pfam" id="PF11539">
    <property type="entry name" value="DUF3228"/>
    <property type="match status" value="1"/>
</dbReference>
<dbReference type="OrthoDB" id="7832759at2"/>
<dbReference type="Proteomes" id="UP000004947">
    <property type="component" value="Unassembled WGS sequence"/>
</dbReference>
<sequence>MNIEMCEFAERQYKKDFYGTRVNEAMVNKMIDLAKVPYEVIPGYADFCCIAVLKNHSESEGYIFPDLESLTIEREEAKKLGAELHCAYEARNENELAVLVDWVSGINPSRAEWVHLILYSREQMEKEGDKVNADWAIVSINGAATKEVEPMRPITSMRNALGVEEGGSGVAIDRKAYQESVDFWSKYIMIRREEV</sequence>
<comment type="caution">
    <text evidence="1">The sequence shown here is derived from an EMBL/GenBank/DDBJ whole genome shotgun (WGS) entry which is preliminary data.</text>
</comment>
<keyword evidence="2" id="KW-1185">Reference proteome</keyword>
<dbReference type="EMBL" id="ABCK01000039">
    <property type="protein sequence ID" value="EDM25012.1"/>
    <property type="molecule type" value="Genomic_DNA"/>
</dbReference>
<dbReference type="eggNOG" id="ENOG502ZC88">
    <property type="taxonomic scope" value="Bacteria"/>
</dbReference>
<dbReference type="PANTHER" id="PTHR38666:SF2">
    <property type="entry name" value="FLAGELLAR ASSOCIATED PROTEIN"/>
    <property type="match status" value="1"/>
</dbReference>
<dbReference type="RefSeq" id="WP_007281180.1">
    <property type="nucleotide sequence ID" value="NZ_ABCK01000039.1"/>
</dbReference>
<protein>
    <submittedName>
        <fullName evidence="1">Uncharacterized protein</fullName>
    </submittedName>
</protein>
<dbReference type="Gene3D" id="3.30.2310.50">
    <property type="entry name" value="Protein of unknown function (DUF3228), domain 1"/>
    <property type="match status" value="2"/>
</dbReference>
<name>A6DTN2_9BACT</name>
<reference evidence="1 2" key="1">
    <citation type="journal article" date="2010" name="J. Bacteriol.">
        <title>Genome sequence of Lentisphaera araneosa HTCC2155T, the type species of the order Lentisphaerales in the phylum Lentisphaerae.</title>
        <authorList>
            <person name="Thrash J.C."/>
            <person name="Cho J.C."/>
            <person name="Vergin K.L."/>
            <person name="Morris R.M."/>
            <person name="Giovannoni S.J."/>
        </authorList>
    </citation>
    <scope>NUCLEOTIDE SEQUENCE [LARGE SCALE GENOMIC DNA]</scope>
    <source>
        <strain evidence="1 2">HTCC2155</strain>
    </source>
</reference>
<gene>
    <name evidence="1" type="ORF">LNTAR_03754</name>
</gene>
<dbReference type="AlphaFoldDB" id="A6DTN2"/>
<proteinExistence type="predicted"/>
<evidence type="ECO:0000313" key="1">
    <source>
        <dbReference type="EMBL" id="EDM25012.1"/>
    </source>
</evidence>
<evidence type="ECO:0000313" key="2">
    <source>
        <dbReference type="Proteomes" id="UP000004947"/>
    </source>
</evidence>
<organism evidence="1 2">
    <name type="scientific">Lentisphaera araneosa HTCC2155</name>
    <dbReference type="NCBI Taxonomy" id="313628"/>
    <lineage>
        <taxon>Bacteria</taxon>
        <taxon>Pseudomonadati</taxon>
        <taxon>Lentisphaerota</taxon>
        <taxon>Lentisphaeria</taxon>
        <taxon>Lentisphaerales</taxon>
        <taxon>Lentisphaeraceae</taxon>
        <taxon>Lentisphaera</taxon>
    </lineage>
</organism>
<dbReference type="STRING" id="313628.LNTAR_03754"/>
<dbReference type="InterPro" id="IPR021610">
    <property type="entry name" value="DUF3228"/>
</dbReference>
<accession>A6DTN2</accession>